<dbReference type="GO" id="GO:0006491">
    <property type="term" value="P:N-glycan processing"/>
    <property type="evidence" value="ECO:0007669"/>
    <property type="project" value="TreeGrafter"/>
</dbReference>
<dbReference type="AlphaFoldDB" id="A0A0R3S2J8"/>
<dbReference type="InterPro" id="IPR050843">
    <property type="entry name" value="Glycosyl_Hydrlase_38"/>
</dbReference>
<dbReference type="GO" id="GO:0000139">
    <property type="term" value="C:Golgi membrane"/>
    <property type="evidence" value="ECO:0007669"/>
    <property type="project" value="TreeGrafter"/>
</dbReference>
<dbReference type="Gene3D" id="1.20.1270.50">
    <property type="entry name" value="Glycoside hydrolase family 38, central domain"/>
    <property type="match status" value="2"/>
</dbReference>
<dbReference type="InterPro" id="IPR027291">
    <property type="entry name" value="Glyco_hydro_38_N_sf"/>
</dbReference>
<dbReference type="InterPro" id="IPR037094">
    <property type="entry name" value="Glyco_hydro_38_cen_sf"/>
</dbReference>
<dbReference type="SUPFAM" id="SSF88713">
    <property type="entry name" value="Glycoside hydrolase/deacetylase"/>
    <property type="match status" value="1"/>
</dbReference>
<evidence type="ECO:0000313" key="4">
    <source>
        <dbReference type="Proteomes" id="UP000050640"/>
    </source>
</evidence>
<dbReference type="PANTHER" id="PTHR11607:SF71">
    <property type="entry name" value="ALPHA-MANNOSIDASE"/>
    <property type="match status" value="1"/>
</dbReference>
<dbReference type="STRING" id="1147741.A0A0R3S2J8"/>
<dbReference type="Proteomes" id="UP000050640">
    <property type="component" value="Unplaced"/>
</dbReference>
<proteinExistence type="predicted"/>
<dbReference type="GO" id="GO:0006013">
    <property type="term" value="P:mannose metabolic process"/>
    <property type="evidence" value="ECO:0007669"/>
    <property type="project" value="InterPro"/>
</dbReference>
<evidence type="ECO:0000313" key="5">
    <source>
        <dbReference type="WBParaSite" id="EEL_0000893801-mRNA-1"/>
    </source>
</evidence>
<evidence type="ECO:0000259" key="3">
    <source>
        <dbReference type="Pfam" id="PF01074"/>
    </source>
</evidence>
<protein>
    <submittedName>
        <fullName evidence="5">Glyco_hydro_38N domain-containing protein</fullName>
    </submittedName>
</protein>
<keyword evidence="2" id="KW-0326">Glycosidase</keyword>
<feature type="domain" description="Glycoside hydrolase family 38 N-terminal" evidence="3">
    <location>
        <begin position="31"/>
        <end position="369"/>
    </location>
</feature>
<reference evidence="5" key="1">
    <citation type="submission" date="2017-02" db="UniProtKB">
        <authorList>
            <consortium name="WormBaseParasite"/>
        </authorList>
    </citation>
    <scope>IDENTIFICATION</scope>
</reference>
<evidence type="ECO:0000256" key="2">
    <source>
        <dbReference type="ARBA" id="ARBA00023295"/>
    </source>
</evidence>
<dbReference type="Gene3D" id="3.20.110.10">
    <property type="entry name" value="Glycoside hydrolase 38, N terminal domain"/>
    <property type="match status" value="1"/>
</dbReference>
<name>A0A0R3S2J8_9BILA</name>
<dbReference type="InterPro" id="IPR028995">
    <property type="entry name" value="Glyco_hydro_57/38_cen_sf"/>
</dbReference>
<dbReference type="GO" id="GO:0004559">
    <property type="term" value="F:alpha-mannosidase activity"/>
    <property type="evidence" value="ECO:0007669"/>
    <property type="project" value="InterPro"/>
</dbReference>
<evidence type="ECO:0000256" key="1">
    <source>
        <dbReference type="ARBA" id="ARBA00022801"/>
    </source>
</evidence>
<keyword evidence="4" id="KW-1185">Reference proteome</keyword>
<sequence length="448" mass="53020">TFDIFEEIVGKQTSQSSYKVRKKNISDVTEIYVLPFTHVDPGWLKTFNNYLNDTNAILDNMVTFMRDHPRMRFMWCEIVFLERWWKAQNESVKSLVRKFIEDKQLEIVSGSWVMTDEATTYFPAILDNIIEGQQYVYNELNVEAEVMWSNDPFGYGPSVSYLYSKTGINRGVINRIHYDLKAFLRNHGALSFHWRQFFDINGQNDMYTYVLPYNHYDILNNCGPDPAICCEYDFKRLNHFKCPYTDTVPITNSNIHTRQVQNFQTLNLFNLIFIRIALKLEKEFLKMSIQQGSNILLSVWGDDFRYNELEEWYQQYDNLILLFDYINVNSKHTKIRFGTLTEYFDALEQNNKAKNLIPATLTGDFFPYQCASGDYWTGYYTTRPFYKRQERELHQIFFFAGTSKNHVMKDYSRRMFLSMETTENVLRISLNALLALSSFEIVSTDNLS</sequence>
<dbReference type="InterPro" id="IPR000602">
    <property type="entry name" value="Glyco_hydro_38_N"/>
</dbReference>
<dbReference type="PANTHER" id="PTHR11607">
    <property type="entry name" value="ALPHA-MANNOSIDASE"/>
    <property type="match status" value="1"/>
</dbReference>
<dbReference type="SUPFAM" id="SSF88688">
    <property type="entry name" value="Families 57/38 glycoside transferase middle domain"/>
    <property type="match status" value="1"/>
</dbReference>
<organism evidence="4 5">
    <name type="scientific">Elaeophora elaphi</name>
    <dbReference type="NCBI Taxonomy" id="1147741"/>
    <lineage>
        <taxon>Eukaryota</taxon>
        <taxon>Metazoa</taxon>
        <taxon>Ecdysozoa</taxon>
        <taxon>Nematoda</taxon>
        <taxon>Chromadorea</taxon>
        <taxon>Rhabditida</taxon>
        <taxon>Spirurina</taxon>
        <taxon>Spiruromorpha</taxon>
        <taxon>Filarioidea</taxon>
        <taxon>Onchocercidae</taxon>
        <taxon>Elaeophora</taxon>
    </lineage>
</organism>
<dbReference type="WBParaSite" id="EEL_0000893801-mRNA-1">
    <property type="protein sequence ID" value="EEL_0000893801-mRNA-1"/>
    <property type="gene ID" value="EEL_0000893801"/>
</dbReference>
<dbReference type="Pfam" id="PF01074">
    <property type="entry name" value="Glyco_hydro_38N"/>
    <property type="match status" value="1"/>
</dbReference>
<dbReference type="InterPro" id="IPR011330">
    <property type="entry name" value="Glyco_hydro/deAcase_b/a-brl"/>
</dbReference>
<accession>A0A0R3S2J8</accession>
<keyword evidence="1" id="KW-0378">Hydrolase</keyword>